<dbReference type="Proteomes" id="UP000005396">
    <property type="component" value="Unassembled WGS sequence"/>
</dbReference>
<reference evidence="1 2" key="2">
    <citation type="submission" date="2007-09" db="EMBL/GenBank/DDBJ databases">
        <title>Draft genome sequence of Clostridium bolteae (ATCC BAA-613).</title>
        <authorList>
            <person name="Sudarsanam P."/>
            <person name="Ley R."/>
            <person name="Guruge J."/>
            <person name="Turnbaugh P.J."/>
            <person name="Mahowald M."/>
            <person name="Liep D."/>
            <person name="Gordon J."/>
        </authorList>
    </citation>
    <scope>NUCLEOTIDE SEQUENCE [LARGE SCALE GENOMIC DNA]</scope>
    <source>
        <strain evidence="2">ATCC BAA-613 / DSM 15670 / CCUG 46953 / JCM 12243 / WAL 16351</strain>
    </source>
</reference>
<gene>
    <name evidence="1" type="ORF">CLOBOL_07256</name>
</gene>
<dbReference type="EMBL" id="ABCC02000076">
    <property type="protein sequence ID" value="EDP12502.1"/>
    <property type="molecule type" value="Genomic_DNA"/>
</dbReference>
<sequence length="38" mass="4466">MNLMILKMTISVKKDSISSKSKLFTFYTSFFNGLFSYF</sequence>
<name>A8S5M7_ENTBW</name>
<proteinExistence type="predicted"/>
<dbReference type="PaxDb" id="411902-CLOBOL_07256"/>
<evidence type="ECO:0000313" key="1">
    <source>
        <dbReference type="EMBL" id="EDP12502.1"/>
    </source>
</evidence>
<dbReference type="AlphaFoldDB" id="A8S5M7"/>
<accession>A8S5M7</accession>
<comment type="caution">
    <text evidence="1">The sequence shown here is derived from an EMBL/GenBank/DDBJ whole genome shotgun (WGS) entry which is preliminary data.</text>
</comment>
<dbReference type="HOGENOM" id="CLU_3326521_0_0_9"/>
<reference evidence="1 2" key="1">
    <citation type="submission" date="2007-08" db="EMBL/GenBank/DDBJ databases">
        <authorList>
            <person name="Fulton L."/>
            <person name="Clifton S."/>
            <person name="Fulton B."/>
            <person name="Xu J."/>
            <person name="Minx P."/>
            <person name="Pepin K.H."/>
            <person name="Johnson M."/>
            <person name="Thiruvilangam P."/>
            <person name="Bhonagiri V."/>
            <person name="Nash W.E."/>
            <person name="Mardis E.R."/>
            <person name="Wilson R.K."/>
        </authorList>
    </citation>
    <scope>NUCLEOTIDE SEQUENCE [LARGE SCALE GENOMIC DNA]</scope>
    <source>
        <strain evidence="2">ATCC BAA-613 / DSM 15670 / CCUG 46953 / JCM 12243 / WAL 16351</strain>
    </source>
</reference>
<organism evidence="1 2">
    <name type="scientific">Enterocloster bolteae (strain ATCC BAA-613 / DSM 15670 / CCUG 46953 / JCM 12243 / WAL 16351)</name>
    <name type="common">Clostridium bolteae</name>
    <dbReference type="NCBI Taxonomy" id="411902"/>
    <lineage>
        <taxon>Bacteria</taxon>
        <taxon>Bacillati</taxon>
        <taxon>Bacillota</taxon>
        <taxon>Clostridia</taxon>
        <taxon>Lachnospirales</taxon>
        <taxon>Lachnospiraceae</taxon>
        <taxon>Enterocloster</taxon>
    </lineage>
</organism>
<evidence type="ECO:0000313" key="2">
    <source>
        <dbReference type="Proteomes" id="UP000005396"/>
    </source>
</evidence>
<protein>
    <submittedName>
        <fullName evidence="1">Uncharacterized protein</fullName>
    </submittedName>
</protein>